<dbReference type="Proteomes" id="UP000237846">
    <property type="component" value="Unassembled WGS sequence"/>
</dbReference>
<dbReference type="Pfam" id="PF04480">
    <property type="entry name" value="DUF559"/>
    <property type="match status" value="1"/>
</dbReference>
<dbReference type="SUPFAM" id="SSF52980">
    <property type="entry name" value="Restriction endonuclease-like"/>
    <property type="match status" value="1"/>
</dbReference>
<evidence type="ECO:0000259" key="1">
    <source>
        <dbReference type="Pfam" id="PF04480"/>
    </source>
</evidence>
<sequence>MRSQPPGVPGSLAALPPGVPAQLAAGPFRGTDAVRAGLLTRARLNGRTWRRLHRDVYVLASIPDDLRLRLRALALVLPPDAVFGGRTAAALHGVDLGGPAEPVDVLAPHRRGRDGPGYRLRRAELGDVDVVEVHGVRATSPLRTAFDLGRRAGAGRRELIEAVVALDGLARRGVTPGRLLAYGERPAHRGRRGLRGLRAVAGYGEPRSESAGETRLRMVLVLAGLPRPHAQVPVYGPDDRIVARVDLAYPDERLAVEYDGRQHRDTWVSDARRRNLLITAGWRLLTYTASDVFDAPDRIARQVRAALASVSGSGTAHPLPGVTWTVGGLDRGGVRA</sequence>
<evidence type="ECO:0000313" key="3">
    <source>
        <dbReference type="Proteomes" id="UP000237846"/>
    </source>
</evidence>
<dbReference type="Gene3D" id="3.40.960.10">
    <property type="entry name" value="VSR Endonuclease"/>
    <property type="match status" value="1"/>
</dbReference>
<protein>
    <submittedName>
        <fullName evidence="2">Uncharacterized protein DUF559</fullName>
    </submittedName>
</protein>
<evidence type="ECO:0000313" key="2">
    <source>
        <dbReference type="EMBL" id="PRX96288.1"/>
    </source>
</evidence>
<dbReference type="AlphaFoldDB" id="A0A2T0PXV5"/>
<dbReference type="OrthoDB" id="3173471at2"/>
<name>A0A2T0PXV5_9ACTN</name>
<dbReference type="InterPro" id="IPR007569">
    <property type="entry name" value="DUF559"/>
</dbReference>
<organism evidence="2 3">
    <name type="scientific">Allonocardiopsis opalescens</name>
    <dbReference type="NCBI Taxonomy" id="1144618"/>
    <lineage>
        <taxon>Bacteria</taxon>
        <taxon>Bacillati</taxon>
        <taxon>Actinomycetota</taxon>
        <taxon>Actinomycetes</taxon>
        <taxon>Streptosporangiales</taxon>
        <taxon>Allonocardiopsis</taxon>
    </lineage>
</organism>
<comment type="caution">
    <text evidence="2">The sequence shown here is derived from an EMBL/GenBank/DDBJ whole genome shotgun (WGS) entry which is preliminary data.</text>
</comment>
<proteinExistence type="predicted"/>
<accession>A0A2T0PXV5</accession>
<gene>
    <name evidence="2" type="ORF">CLV72_108295</name>
</gene>
<dbReference type="EMBL" id="PVZC01000008">
    <property type="protein sequence ID" value="PRX96288.1"/>
    <property type="molecule type" value="Genomic_DNA"/>
</dbReference>
<keyword evidence="3" id="KW-1185">Reference proteome</keyword>
<feature type="domain" description="DUF559" evidence="1">
    <location>
        <begin position="245"/>
        <end position="307"/>
    </location>
</feature>
<reference evidence="2 3" key="1">
    <citation type="submission" date="2018-03" db="EMBL/GenBank/DDBJ databases">
        <title>Genomic Encyclopedia of Archaeal and Bacterial Type Strains, Phase II (KMG-II): from individual species to whole genera.</title>
        <authorList>
            <person name="Goeker M."/>
        </authorList>
    </citation>
    <scope>NUCLEOTIDE SEQUENCE [LARGE SCALE GENOMIC DNA]</scope>
    <source>
        <strain evidence="2 3">DSM 45601</strain>
    </source>
</reference>
<dbReference type="RefSeq" id="WP_106251110.1">
    <property type="nucleotide sequence ID" value="NZ_PVZC01000008.1"/>
</dbReference>
<dbReference type="InterPro" id="IPR011335">
    <property type="entry name" value="Restrct_endonuc-II-like"/>
</dbReference>